<dbReference type="HOGENOM" id="CLU_3218700_0_0_5"/>
<organism evidence="1 2">
    <name type="scientific">Midichloria mitochondrii (strain IricVA)</name>
    <dbReference type="NCBI Taxonomy" id="696127"/>
    <lineage>
        <taxon>Bacteria</taxon>
        <taxon>Pseudomonadati</taxon>
        <taxon>Pseudomonadota</taxon>
        <taxon>Alphaproteobacteria</taxon>
        <taxon>Rickettsiales</taxon>
        <taxon>Candidatus Midichloriaceae</taxon>
        <taxon>Candidatus Midichloria</taxon>
    </lineage>
</organism>
<gene>
    <name evidence="1" type="ordered locus">midi_01260</name>
</gene>
<evidence type="ECO:0000313" key="1">
    <source>
        <dbReference type="EMBL" id="AEI89531.1"/>
    </source>
</evidence>
<evidence type="ECO:0000313" key="2">
    <source>
        <dbReference type="Proteomes" id="UP000006639"/>
    </source>
</evidence>
<dbReference type="EMBL" id="CP002130">
    <property type="protein sequence ID" value="AEI89531.1"/>
    <property type="molecule type" value="Genomic_DNA"/>
</dbReference>
<accession>F7XUH2</accession>
<dbReference type="AlphaFoldDB" id="F7XUH2"/>
<dbReference type="Proteomes" id="UP000006639">
    <property type="component" value="Chromosome"/>
</dbReference>
<proteinExistence type="predicted"/>
<keyword evidence="2" id="KW-1185">Reference proteome</keyword>
<dbReference type="KEGG" id="mmn:midi_01260"/>
<dbReference type="STRING" id="696127.midi_01260"/>
<sequence length="44" mass="5057">MVKASLAKRGNKKVKEPFQCRSSQVNSAAFRLKNDGTELYKQWL</sequence>
<name>F7XUH2_MIDMI</name>
<protein>
    <submittedName>
        <fullName evidence="1">Uncharacterized protein</fullName>
    </submittedName>
</protein>
<reference evidence="1 2" key="1">
    <citation type="journal article" date="2011" name="Mol. Biol. Evol.">
        <title>Phylogenomic evidence for the presence of a flagellum and cbb3 oxidase in the free-living mitochondrial ancestor.</title>
        <authorList>
            <person name="Sassera D."/>
            <person name="Lo N."/>
            <person name="Epis S."/>
            <person name="D'Auria G."/>
            <person name="Montagna M."/>
            <person name="Comandatore F."/>
            <person name="Horner D."/>
            <person name="Pereto J."/>
            <person name="Luciano A.M."/>
            <person name="Franciosi F."/>
            <person name="Ferri E."/>
            <person name="Crotti E."/>
            <person name="Bazzocchi C."/>
            <person name="Daffonchio D."/>
            <person name="Sacchi L."/>
            <person name="Moya A."/>
            <person name="Latorre A."/>
            <person name="Bandi C."/>
        </authorList>
    </citation>
    <scope>NUCLEOTIDE SEQUENCE [LARGE SCALE GENOMIC DNA]</scope>
    <source>
        <strain evidence="1 2">IricVA</strain>
    </source>
</reference>